<proteinExistence type="inferred from homology"/>
<evidence type="ECO:0000256" key="2">
    <source>
        <dbReference type="ARBA" id="ARBA00012180"/>
    </source>
</evidence>
<accession>A0AAW0MK81</accession>
<feature type="region of interest" description="Disordered" evidence="5">
    <location>
        <begin position="75"/>
        <end position="104"/>
    </location>
</feature>
<dbReference type="InterPro" id="IPR044068">
    <property type="entry name" value="CB"/>
</dbReference>
<keyword evidence="9" id="KW-1185">Reference proteome</keyword>
<feature type="region of interest" description="Disordered" evidence="5">
    <location>
        <begin position="931"/>
        <end position="972"/>
    </location>
</feature>
<evidence type="ECO:0000313" key="8">
    <source>
        <dbReference type="EMBL" id="KAK7878584.1"/>
    </source>
</evidence>
<dbReference type="InterPro" id="IPR043502">
    <property type="entry name" value="DNA/RNA_pol_sf"/>
</dbReference>
<dbReference type="EC" id="3.1.26.4" evidence="2"/>
<organism evidence="8 9">
    <name type="scientific">Mugilogobius chulae</name>
    <name type="common">yellowstripe goby</name>
    <dbReference type="NCBI Taxonomy" id="88201"/>
    <lineage>
        <taxon>Eukaryota</taxon>
        <taxon>Metazoa</taxon>
        <taxon>Chordata</taxon>
        <taxon>Craniata</taxon>
        <taxon>Vertebrata</taxon>
        <taxon>Euteleostomi</taxon>
        <taxon>Actinopterygii</taxon>
        <taxon>Neopterygii</taxon>
        <taxon>Teleostei</taxon>
        <taxon>Neoteleostei</taxon>
        <taxon>Acanthomorphata</taxon>
        <taxon>Gobiaria</taxon>
        <taxon>Gobiiformes</taxon>
        <taxon>Gobioidei</taxon>
        <taxon>Gobiidae</taxon>
        <taxon>Gobionellinae</taxon>
        <taxon>Mugilogobius</taxon>
    </lineage>
</organism>
<dbReference type="SUPFAM" id="SSF47823">
    <property type="entry name" value="lambda integrase-like, N-terminal domain"/>
    <property type="match status" value="1"/>
</dbReference>
<evidence type="ECO:0000259" key="7">
    <source>
        <dbReference type="PROSITE" id="PS51900"/>
    </source>
</evidence>
<dbReference type="CDD" id="cd03714">
    <property type="entry name" value="RT_DIRS1"/>
    <property type="match status" value="1"/>
</dbReference>
<comment type="similarity">
    <text evidence="1">Belongs to the beta type-B retroviral polymerase family. HERV class-II K(HML-2) pol subfamily.</text>
</comment>
<dbReference type="Pfam" id="PF00078">
    <property type="entry name" value="RVT_1"/>
    <property type="match status" value="1"/>
</dbReference>
<feature type="region of interest" description="Disordered" evidence="5">
    <location>
        <begin position="14"/>
        <end position="51"/>
    </location>
</feature>
<keyword evidence="4" id="KW-0233">DNA recombination</keyword>
<dbReference type="InterPro" id="IPR013762">
    <property type="entry name" value="Integrase-like_cat_sf"/>
</dbReference>
<name>A0AAW0MK81_9GOBI</name>
<feature type="region of interest" description="Disordered" evidence="5">
    <location>
        <begin position="122"/>
        <end position="148"/>
    </location>
</feature>
<dbReference type="Gene3D" id="3.10.10.10">
    <property type="entry name" value="HIV Type 1 Reverse Transcriptase, subunit A, domain 1"/>
    <property type="match status" value="1"/>
</dbReference>
<dbReference type="GO" id="GO:0015074">
    <property type="term" value="P:DNA integration"/>
    <property type="evidence" value="ECO:0007669"/>
    <property type="project" value="InterPro"/>
</dbReference>
<dbReference type="InterPro" id="IPR043128">
    <property type="entry name" value="Rev_trsase/Diguanyl_cyclase"/>
</dbReference>
<evidence type="ECO:0000256" key="5">
    <source>
        <dbReference type="SAM" id="MobiDB-lite"/>
    </source>
</evidence>
<feature type="compositionally biased region" description="Low complexity" evidence="5">
    <location>
        <begin position="130"/>
        <end position="143"/>
    </location>
</feature>
<evidence type="ECO:0000259" key="6">
    <source>
        <dbReference type="PROSITE" id="PS50878"/>
    </source>
</evidence>
<dbReference type="Gene3D" id="1.10.150.130">
    <property type="match status" value="1"/>
</dbReference>
<keyword evidence="3" id="KW-0238">DNA-binding</keyword>
<dbReference type="PROSITE" id="PS50878">
    <property type="entry name" value="RT_POL"/>
    <property type="match status" value="1"/>
</dbReference>
<feature type="compositionally biased region" description="Polar residues" evidence="5">
    <location>
        <begin position="935"/>
        <end position="952"/>
    </location>
</feature>
<feature type="domain" description="Core-binding (CB)" evidence="7">
    <location>
        <begin position="983"/>
        <end position="1062"/>
    </location>
</feature>
<evidence type="ECO:0000256" key="4">
    <source>
        <dbReference type="ARBA" id="ARBA00023172"/>
    </source>
</evidence>
<protein>
    <recommendedName>
        <fullName evidence="2">ribonuclease H</fullName>
        <ecNumber evidence="2">3.1.26.4</ecNumber>
    </recommendedName>
</protein>
<evidence type="ECO:0000313" key="9">
    <source>
        <dbReference type="Proteomes" id="UP001460270"/>
    </source>
</evidence>
<comment type="caution">
    <text evidence="8">The sequence shown here is derived from an EMBL/GenBank/DDBJ whole genome shotgun (WGS) entry which is preliminary data.</text>
</comment>
<dbReference type="SUPFAM" id="SSF56349">
    <property type="entry name" value="DNA breaking-rejoining enzymes"/>
    <property type="match status" value="1"/>
</dbReference>
<dbReference type="GO" id="GO:0006310">
    <property type="term" value="P:DNA recombination"/>
    <property type="evidence" value="ECO:0007669"/>
    <property type="project" value="UniProtKB-KW"/>
</dbReference>
<reference evidence="9" key="1">
    <citation type="submission" date="2024-04" db="EMBL/GenBank/DDBJ databases">
        <title>Salinicola lusitanus LLJ914,a marine bacterium isolated from the Okinawa Trough.</title>
        <authorList>
            <person name="Li J."/>
        </authorList>
    </citation>
    <scope>NUCLEOTIDE SEQUENCE [LARGE SCALE GENOMIC DNA]</scope>
</reference>
<dbReference type="CDD" id="cd09275">
    <property type="entry name" value="RNase_HI_RT_DIRS1"/>
    <property type="match status" value="1"/>
</dbReference>
<dbReference type="InterPro" id="IPR000477">
    <property type="entry name" value="RT_dom"/>
</dbReference>
<feature type="compositionally biased region" description="Low complexity" evidence="5">
    <location>
        <begin position="962"/>
        <end position="971"/>
    </location>
</feature>
<dbReference type="GO" id="GO:0004523">
    <property type="term" value="F:RNA-DNA hybrid ribonuclease activity"/>
    <property type="evidence" value="ECO:0007669"/>
    <property type="project" value="UniProtKB-EC"/>
</dbReference>
<evidence type="ECO:0000256" key="1">
    <source>
        <dbReference type="ARBA" id="ARBA00010879"/>
    </source>
</evidence>
<dbReference type="PANTHER" id="PTHR33066:SF2">
    <property type="entry name" value="FILAGGRIN-2-LIKE"/>
    <property type="match status" value="1"/>
</dbReference>
<dbReference type="InterPro" id="IPR011010">
    <property type="entry name" value="DNA_brk_join_enz"/>
</dbReference>
<dbReference type="EMBL" id="JBBPFD010000491">
    <property type="protein sequence ID" value="KAK7878584.1"/>
    <property type="molecule type" value="Genomic_DNA"/>
</dbReference>
<feature type="domain" description="Reverse transcriptase" evidence="6">
    <location>
        <begin position="520"/>
        <end position="702"/>
    </location>
</feature>
<dbReference type="Gene3D" id="3.30.70.270">
    <property type="match status" value="1"/>
</dbReference>
<dbReference type="PANTHER" id="PTHR33066">
    <property type="entry name" value="INTEGRASE_SAM-LIKE_N DOMAIN-CONTAINING PROTEIN"/>
    <property type="match status" value="1"/>
</dbReference>
<dbReference type="GO" id="GO:0003677">
    <property type="term" value="F:DNA binding"/>
    <property type="evidence" value="ECO:0007669"/>
    <property type="project" value="UniProtKB-KW"/>
</dbReference>
<feature type="compositionally biased region" description="Polar residues" evidence="5">
    <location>
        <begin position="85"/>
        <end position="96"/>
    </location>
</feature>
<dbReference type="InterPro" id="IPR010998">
    <property type="entry name" value="Integrase_recombinase_N"/>
</dbReference>
<dbReference type="Gene3D" id="1.10.443.10">
    <property type="entry name" value="Intergrase catalytic core"/>
    <property type="match status" value="1"/>
</dbReference>
<gene>
    <name evidence="8" type="ORF">WMY93_030420</name>
</gene>
<evidence type="ECO:0000256" key="3">
    <source>
        <dbReference type="ARBA" id="ARBA00023125"/>
    </source>
</evidence>
<dbReference type="Proteomes" id="UP001460270">
    <property type="component" value="Unassembled WGS sequence"/>
</dbReference>
<dbReference type="SUPFAM" id="SSF56672">
    <property type="entry name" value="DNA/RNA polymerases"/>
    <property type="match status" value="1"/>
</dbReference>
<dbReference type="PROSITE" id="PS51900">
    <property type="entry name" value="CB"/>
    <property type="match status" value="1"/>
</dbReference>
<sequence>MPLADRTARLAAVESTMPKLTLASSAAKEPKRRKPPHVEAPAAKRSHHDQALSNKVDTLASEFAQIKSLLLSLQPAGPSTVLDPTVQNDEGNQTDSSDAHTQEDTMSIAASDSLFREGDADYLESHGEGSHSPSASVVSSHSSNLEPMGVDPEFSSVHQAIELALSRLGIDKPVEAAPTSAFFRVSQKPVFSVPASLPYIEELQRCWADPKSFSHFTRDCRTMSAMQDATKYGLDRMPPVDGAIAGLVVAPTDAARPEARCPRPQCRVTDDLITKSYDTAARIGRLGNSLSHLALALSQSLKGAGVDSATQSLSDASLQAFAYMSRELGRLMSTLTIARRQARCLDPLLSRPWNELLRQINHGVSLLNYIVVPGPSPGVLVLFAPWPEPCPSQEPDVLLMAKARLIGPLSSPHFGHREAEPRDMIARFAAIAPPGQREPATVEHDARCPAPSGFSQRHLSRWEALVSDPWVVSTLSKGYSIQFKRRPPKFDGVRLTVVSDPDRSLALRQEIQELLQKGAIEVVQSSEQLKGFYSNYFLVPKKDGGFRPILDLRRLNRYVKVLRFHMLRTTDVLQSVMEGDWFTSIDLKDAYFHVPVVPHHRQFLRFAFEGQAFQFRVLPFGLSLAPRTFTRCVAAALAPLQAQGLRILPYLDDWLVCAQSRNQALRDTYQLLDHVSQLGLAVNFAKSSLVPSQQIVFIGIMINSVTMKASPSPQRVMDVLNLVSQVLRNRRVSFGLLLQLMGKLTSVSTVIPLGLLHLRPLQIWLNDLGLDPQLHQHKSVQLSNQCLQHLQPWGNQEFLCSGVPLGSLPCRREVVVTDASLTGWGAVWNHRMVRGVWSPQERLQHINVLELRATGTTTRRVEIEPSSGTGNLEEARAEQSAGAGCAGTSLAGVPLVCLSSFSTSTINAAQDSQEQPQSVVGSSILARENMVPHTSAASQRGTLASSSENRSLVTAGREHLASSSRTPSSLSVALEGPDSMLTTCDQAVVQTIMNARAASTRALYDNRWTLFVKWCMDHDVNPEHCSVPVLLDYLQTLLDKGLSVSTIKVYVAAISARHSFVDGRSVGSHSLVSRFLKGALRLRPPRLTRVPSWDLPLVLEGLCSSPFEPLNSAALKWVSIKTVFLLAISSAKRIGELHALSIADNCIRWNSDGSGVTLWPNPSFLPKRVSAFHINQPLSLAVFAPQAEPGSSDASLLCPVRMLRKYIDITAGLRKIDALFVCYGGHRKGCAVSKQRLSHWVVDAIVQAYGSKCLQPPKVTCHSTRGVSTSWAALKGVPLNDICAAATWASSCTFARFYRVNVATPHPVAPVVLSASAICN</sequence>